<dbReference type="Proteomes" id="UP000315017">
    <property type="component" value="Chromosome"/>
</dbReference>
<name>A0A517YAK2_9BACT</name>
<feature type="transmembrane region" description="Helical" evidence="2">
    <location>
        <begin position="225"/>
        <end position="247"/>
    </location>
</feature>
<dbReference type="KEGG" id="aagg:ETAA8_23450"/>
<feature type="transmembrane region" description="Helical" evidence="2">
    <location>
        <begin position="151"/>
        <end position="173"/>
    </location>
</feature>
<feature type="transmembrane region" description="Helical" evidence="2">
    <location>
        <begin position="12"/>
        <end position="34"/>
    </location>
</feature>
<dbReference type="EMBL" id="CP036274">
    <property type="protein sequence ID" value="QDU27258.1"/>
    <property type="molecule type" value="Genomic_DNA"/>
</dbReference>
<evidence type="ECO:0000256" key="2">
    <source>
        <dbReference type="SAM" id="Phobius"/>
    </source>
</evidence>
<gene>
    <name evidence="3" type="ORF">ETAA8_23450</name>
</gene>
<feature type="transmembrane region" description="Helical" evidence="2">
    <location>
        <begin position="64"/>
        <end position="81"/>
    </location>
</feature>
<evidence type="ECO:0000256" key="1">
    <source>
        <dbReference type="SAM" id="MobiDB-lite"/>
    </source>
</evidence>
<organism evidence="3 4">
    <name type="scientific">Anatilimnocola aggregata</name>
    <dbReference type="NCBI Taxonomy" id="2528021"/>
    <lineage>
        <taxon>Bacteria</taxon>
        <taxon>Pseudomonadati</taxon>
        <taxon>Planctomycetota</taxon>
        <taxon>Planctomycetia</taxon>
        <taxon>Pirellulales</taxon>
        <taxon>Pirellulaceae</taxon>
        <taxon>Anatilimnocola</taxon>
    </lineage>
</organism>
<feature type="compositionally biased region" description="Basic and acidic residues" evidence="1">
    <location>
        <begin position="678"/>
        <end position="688"/>
    </location>
</feature>
<reference evidence="3 4" key="1">
    <citation type="submission" date="2019-02" db="EMBL/GenBank/DDBJ databases">
        <title>Deep-cultivation of Planctomycetes and their phenomic and genomic characterization uncovers novel biology.</title>
        <authorList>
            <person name="Wiegand S."/>
            <person name="Jogler M."/>
            <person name="Boedeker C."/>
            <person name="Pinto D."/>
            <person name="Vollmers J."/>
            <person name="Rivas-Marin E."/>
            <person name="Kohn T."/>
            <person name="Peeters S.H."/>
            <person name="Heuer A."/>
            <person name="Rast P."/>
            <person name="Oberbeckmann S."/>
            <person name="Bunk B."/>
            <person name="Jeske O."/>
            <person name="Meyerdierks A."/>
            <person name="Storesund J.E."/>
            <person name="Kallscheuer N."/>
            <person name="Luecker S."/>
            <person name="Lage O.M."/>
            <person name="Pohl T."/>
            <person name="Merkel B.J."/>
            <person name="Hornburger P."/>
            <person name="Mueller R.-W."/>
            <person name="Bruemmer F."/>
            <person name="Labrenz M."/>
            <person name="Spormann A.M."/>
            <person name="Op den Camp H."/>
            <person name="Overmann J."/>
            <person name="Amann R."/>
            <person name="Jetten M.S.M."/>
            <person name="Mascher T."/>
            <person name="Medema M.H."/>
            <person name="Devos D.P."/>
            <person name="Kaster A.-K."/>
            <person name="Ovreas L."/>
            <person name="Rohde M."/>
            <person name="Galperin M.Y."/>
            <person name="Jogler C."/>
        </authorList>
    </citation>
    <scope>NUCLEOTIDE SEQUENCE [LARGE SCALE GENOMIC DNA]</scope>
    <source>
        <strain evidence="3 4">ETA_A8</strain>
    </source>
</reference>
<feature type="region of interest" description="Disordered" evidence="1">
    <location>
        <begin position="667"/>
        <end position="688"/>
    </location>
</feature>
<evidence type="ECO:0000313" key="3">
    <source>
        <dbReference type="EMBL" id="QDU27258.1"/>
    </source>
</evidence>
<feature type="transmembrane region" description="Helical" evidence="2">
    <location>
        <begin position="180"/>
        <end position="199"/>
    </location>
</feature>
<feature type="transmembrane region" description="Helical" evidence="2">
    <location>
        <begin position="259"/>
        <end position="281"/>
    </location>
</feature>
<feature type="transmembrane region" description="Helical" evidence="2">
    <location>
        <begin position="126"/>
        <end position="145"/>
    </location>
</feature>
<accession>A0A517YAK2</accession>
<sequence>MPDEITTLQSIAIQVHVVALALTAGGICWAAILAGLSRLPWFWRVSLLCAPLVLLLPIRAYEPLVMLFPLVLALAIAAASLRQRWEAGLGIVPAKLVPAKETAKSKQTATAKTARNKRWKISLCDAWLGMTVIAVTLGVLVQLPWRNLNFSWTGLCFDLALLFAISFISLGVVGLRGGSVWAIAMFICVSLGIVFESTWGDGLQALYLLGVAGPQHLTWTPIGEFYLFFTTLLLVGLWLVRWCWQVIDQNELFQKRRRLVGSVAALTFSPVVVLYMAMFVGPPEVTAPHIRNNVLPELVAVGTELETMGVGEYTLSELEGRHPNTNFSTRVAAIYDHSLRLVKQPGCVALDLKRRADEGSLETQNAQLSTLRGLARRWSREAESAYRDGNVQRGIEFDLATLRLGNHLSRGGICIHAQAAGAIKSLGLVHLAQFRDHLPPTSLPTILNVLDALDAAAEHPEVTNARDRYWTDVAHGWRHRLETVVQGALSIPSTESNGYHTLAQPYNREAAQRRLLSTDLALRLFRHQHDRLPTSLKELVPHILAMMPLDPFTQQPLLYRPLKYSYVLYSTGPDARDDGGKFHRFGSDAYNHNGHDWSLEGVLRPSWRALGRGWGAGFGPRPPRPGNWATPPWEWHDSRSAADKSAPIILVSTEHGAREQVGQNQLPAEIESLVDENPQERLRESFGREPFEPRPFLRRYGRRGERW</sequence>
<evidence type="ECO:0000313" key="4">
    <source>
        <dbReference type="Proteomes" id="UP000315017"/>
    </source>
</evidence>
<keyword evidence="2" id="KW-1133">Transmembrane helix</keyword>
<dbReference type="AlphaFoldDB" id="A0A517YAK2"/>
<keyword evidence="2" id="KW-0812">Transmembrane</keyword>
<keyword evidence="2" id="KW-0472">Membrane</keyword>
<dbReference type="OrthoDB" id="223245at2"/>
<keyword evidence="4" id="KW-1185">Reference proteome</keyword>
<proteinExistence type="predicted"/>
<protein>
    <submittedName>
        <fullName evidence="3">Uncharacterized protein</fullName>
    </submittedName>
</protein>
<dbReference type="RefSeq" id="WP_145088111.1">
    <property type="nucleotide sequence ID" value="NZ_CP036274.1"/>
</dbReference>